<keyword evidence="1" id="KW-0597">Phosphoprotein</keyword>
<dbReference type="GO" id="GO:0006355">
    <property type="term" value="P:regulation of DNA-templated transcription"/>
    <property type="evidence" value="ECO:0007669"/>
    <property type="project" value="InterPro"/>
</dbReference>
<keyword evidence="3" id="KW-0238">DNA-binding</keyword>
<evidence type="ECO:0000256" key="1">
    <source>
        <dbReference type="ARBA" id="ARBA00022553"/>
    </source>
</evidence>
<dbReference type="AlphaFoldDB" id="A0A2X2IQU1"/>
<dbReference type="RefSeq" id="WP_112374000.1">
    <property type="nucleotide sequence ID" value="NZ_CP069793.1"/>
</dbReference>
<protein>
    <submittedName>
        <fullName evidence="4">Response regulator ArlR</fullName>
    </submittedName>
</protein>
<name>A0A2X2IQU1_SPHMU</name>
<proteinExistence type="predicted"/>
<evidence type="ECO:0000313" key="5">
    <source>
        <dbReference type="Proteomes" id="UP000251241"/>
    </source>
</evidence>
<evidence type="ECO:0000256" key="3">
    <source>
        <dbReference type="ARBA" id="ARBA00023125"/>
    </source>
</evidence>
<keyword evidence="2" id="KW-0902">Two-component regulatory system</keyword>
<accession>A0A2X2IQU1</accession>
<gene>
    <name evidence="4" type="primary">arlR_1</name>
    <name evidence="4" type="ORF">NCTC11343_01139</name>
</gene>
<dbReference type="GO" id="GO:0000976">
    <property type="term" value="F:transcription cis-regulatory region binding"/>
    <property type="evidence" value="ECO:0007669"/>
    <property type="project" value="TreeGrafter"/>
</dbReference>
<organism evidence="4 5">
    <name type="scientific">Sphingobacterium multivorum</name>
    <dbReference type="NCBI Taxonomy" id="28454"/>
    <lineage>
        <taxon>Bacteria</taxon>
        <taxon>Pseudomonadati</taxon>
        <taxon>Bacteroidota</taxon>
        <taxon>Sphingobacteriia</taxon>
        <taxon>Sphingobacteriales</taxon>
        <taxon>Sphingobacteriaceae</taxon>
        <taxon>Sphingobacterium</taxon>
    </lineage>
</organism>
<dbReference type="InterPro" id="IPR001789">
    <property type="entry name" value="Sig_transdc_resp-reg_receiver"/>
</dbReference>
<dbReference type="SUPFAM" id="SSF46894">
    <property type="entry name" value="C-terminal effector domain of the bipartite response regulators"/>
    <property type="match status" value="1"/>
</dbReference>
<dbReference type="SUPFAM" id="SSF52172">
    <property type="entry name" value="CheY-like"/>
    <property type="match status" value="1"/>
</dbReference>
<dbReference type="PANTHER" id="PTHR48111">
    <property type="entry name" value="REGULATOR OF RPOS"/>
    <property type="match status" value="1"/>
</dbReference>
<sequence>MILKYGHILLIEDDLDLATMLIDYLSNFGFDVSHAMSAEEGISYYEINKYDILIVDIQLPTWDGFQFVEYISQLNKNQFVLFLTARLSKTDRLKGLRLGGNDYITKPFDVEELSLKLQNYIVKQPVVSQLQLNIGDIKLDRNLLAIEFNDKSRQVVSPREFELWTFLASKPNIVLKREEILLALWGDNDYFLGRSLDVFICKIRKMLKRSRYVAIKTVYKVGFILEVDFNNCH</sequence>
<dbReference type="Pfam" id="PF00486">
    <property type="entry name" value="Trans_reg_C"/>
    <property type="match status" value="1"/>
</dbReference>
<dbReference type="GO" id="GO:0005829">
    <property type="term" value="C:cytosol"/>
    <property type="evidence" value="ECO:0007669"/>
    <property type="project" value="TreeGrafter"/>
</dbReference>
<dbReference type="PANTHER" id="PTHR48111:SF40">
    <property type="entry name" value="PHOSPHATE REGULON TRANSCRIPTIONAL REGULATORY PROTEIN PHOB"/>
    <property type="match status" value="1"/>
</dbReference>
<dbReference type="SMART" id="SM00862">
    <property type="entry name" value="Trans_reg_C"/>
    <property type="match status" value="1"/>
</dbReference>
<dbReference type="PROSITE" id="PS51755">
    <property type="entry name" value="OMPR_PHOB"/>
    <property type="match status" value="1"/>
</dbReference>
<dbReference type="Gene3D" id="3.40.50.2300">
    <property type="match status" value="1"/>
</dbReference>
<dbReference type="GO" id="GO:0000156">
    <property type="term" value="F:phosphorelay response regulator activity"/>
    <property type="evidence" value="ECO:0007669"/>
    <property type="project" value="TreeGrafter"/>
</dbReference>
<dbReference type="CDD" id="cd17574">
    <property type="entry name" value="REC_OmpR"/>
    <property type="match status" value="1"/>
</dbReference>
<dbReference type="InterPro" id="IPR016032">
    <property type="entry name" value="Sig_transdc_resp-reg_C-effctor"/>
</dbReference>
<evidence type="ECO:0000313" key="4">
    <source>
        <dbReference type="EMBL" id="SPZ84597.1"/>
    </source>
</evidence>
<dbReference type="Pfam" id="PF00072">
    <property type="entry name" value="Response_reg"/>
    <property type="match status" value="1"/>
</dbReference>
<reference evidence="4 5" key="1">
    <citation type="submission" date="2018-06" db="EMBL/GenBank/DDBJ databases">
        <authorList>
            <consortium name="Pathogen Informatics"/>
            <person name="Doyle S."/>
        </authorList>
    </citation>
    <scope>NUCLEOTIDE SEQUENCE [LARGE SCALE GENOMIC DNA]</scope>
    <source>
        <strain evidence="4 5">NCTC11343</strain>
    </source>
</reference>
<dbReference type="InterPro" id="IPR011006">
    <property type="entry name" value="CheY-like_superfamily"/>
</dbReference>
<dbReference type="SMART" id="SM00448">
    <property type="entry name" value="REC"/>
    <property type="match status" value="1"/>
</dbReference>
<dbReference type="Gene3D" id="1.10.10.10">
    <property type="entry name" value="Winged helix-like DNA-binding domain superfamily/Winged helix DNA-binding domain"/>
    <property type="match status" value="1"/>
</dbReference>
<dbReference type="PROSITE" id="PS50110">
    <property type="entry name" value="RESPONSE_REGULATORY"/>
    <property type="match status" value="1"/>
</dbReference>
<dbReference type="Proteomes" id="UP000251241">
    <property type="component" value="Unassembled WGS sequence"/>
</dbReference>
<dbReference type="InterPro" id="IPR001867">
    <property type="entry name" value="OmpR/PhoB-type_DNA-bd"/>
</dbReference>
<dbReference type="GO" id="GO:0032993">
    <property type="term" value="C:protein-DNA complex"/>
    <property type="evidence" value="ECO:0007669"/>
    <property type="project" value="TreeGrafter"/>
</dbReference>
<dbReference type="InterPro" id="IPR036388">
    <property type="entry name" value="WH-like_DNA-bd_sf"/>
</dbReference>
<dbReference type="EMBL" id="UAUU01000002">
    <property type="protein sequence ID" value="SPZ84597.1"/>
    <property type="molecule type" value="Genomic_DNA"/>
</dbReference>
<dbReference type="InterPro" id="IPR039420">
    <property type="entry name" value="WalR-like"/>
</dbReference>
<dbReference type="CDD" id="cd00383">
    <property type="entry name" value="trans_reg_C"/>
    <property type="match status" value="1"/>
</dbReference>
<dbReference type="GeneID" id="97183517"/>
<evidence type="ECO:0000256" key="2">
    <source>
        <dbReference type="ARBA" id="ARBA00023012"/>
    </source>
</evidence>